<evidence type="ECO:0000256" key="1">
    <source>
        <dbReference type="ARBA" id="ARBA00004651"/>
    </source>
</evidence>
<evidence type="ECO:0000256" key="4">
    <source>
        <dbReference type="ARBA" id="ARBA00022989"/>
    </source>
</evidence>
<dbReference type="PANTHER" id="PTHR33931:SF2">
    <property type="entry name" value="HOLIN-LIKE PROTEIN CIDA"/>
    <property type="match status" value="1"/>
</dbReference>
<evidence type="ECO:0000256" key="5">
    <source>
        <dbReference type="ARBA" id="ARBA00023136"/>
    </source>
</evidence>
<evidence type="ECO:0000256" key="6">
    <source>
        <dbReference type="SAM" id="Phobius"/>
    </source>
</evidence>
<dbReference type="Proteomes" id="UP000295301">
    <property type="component" value="Unassembled WGS sequence"/>
</dbReference>
<sequence length="115" mass="11939">MLAYLTLILTCQLAGEFLVGALALPVPGPVLGMLLLFLLLLLRGEIPPVLGQTADRLLGAMSLLFVPAGTGIMMHFRLLGEALVPLGAALIVSTLATIAVTALMMGWLAKAETDG</sequence>
<dbReference type="OrthoDB" id="385012at2"/>
<organism evidence="7 8">
    <name type="scientific">Antarcticimicrobium luteum</name>
    <dbReference type="NCBI Taxonomy" id="2547397"/>
    <lineage>
        <taxon>Bacteria</taxon>
        <taxon>Pseudomonadati</taxon>
        <taxon>Pseudomonadota</taxon>
        <taxon>Alphaproteobacteria</taxon>
        <taxon>Rhodobacterales</taxon>
        <taxon>Paracoccaceae</taxon>
        <taxon>Antarcticimicrobium</taxon>
    </lineage>
</organism>
<name>A0A4R5VF69_9RHOB</name>
<evidence type="ECO:0000256" key="3">
    <source>
        <dbReference type="ARBA" id="ARBA00022692"/>
    </source>
</evidence>
<accession>A0A4R5VF69</accession>
<comment type="caution">
    <text evidence="7">The sequence shown here is derived from an EMBL/GenBank/DDBJ whole genome shotgun (WGS) entry which is preliminary data.</text>
</comment>
<dbReference type="Pfam" id="PF03788">
    <property type="entry name" value="LrgA"/>
    <property type="match status" value="1"/>
</dbReference>
<comment type="subcellular location">
    <subcellularLocation>
        <location evidence="1">Cell membrane</location>
        <topology evidence="1">Multi-pass membrane protein</topology>
    </subcellularLocation>
</comment>
<dbReference type="InterPro" id="IPR005538">
    <property type="entry name" value="LrgA/CidA"/>
</dbReference>
<feature type="transmembrane region" description="Helical" evidence="6">
    <location>
        <begin position="82"/>
        <end position="109"/>
    </location>
</feature>
<keyword evidence="2" id="KW-1003">Cell membrane</keyword>
<reference evidence="7 8" key="1">
    <citation type="submission" date="2019-03" db="EMBL/GenBank/DDBJ databases">
        <title>Ruegeria lutea sp. nov., a novel strain, isolated from marine sediment, the Masan Bay, South Korea.</title>
        <authorList>
            <person name="Kim J."/>
            <person name="Kim D.-Y."/>
            <person name="Lee S.-S."/>
        </authorList>
    </citation>
    <scope>NUCLEOTIDE SEQUENCE [LARGE SCALE GENOMIC DNA]</scope>
    <source>
        <strain evidence="7 8">318-1</strain>
    </source>
</reference>
<keyword evidence="3 6" id="KW-0812">Transmembrane</keyword>
<evidence type="ECO:0000313" key="8">
    <source>
        <dbReference type="Proteomes" id="UP000295301"/>
    </source>
</evidence>
<keyword evidence="8" id="KW-1185">Reference proteome</keyword>
<evidence type="ECO:0000313" key="7">
    <source>
        <dbReference type="EMBL" id="TDK50473.1"/>
    </source>
</evidence>
<proteinExistence type="predicted"/>
<evidence type="ECO:0000256" key="2">
    <source>
        <dbReference type="ARBA" id="ARBA00022475"/>
    </source>
</evidence>
<feature type="transmembrane region" description="Helical" evidence="6">
    <location>
        <begin position="31"/>
        <end position="50"/>
    </location>
</feature>
<dbReference type="AlphaFoldDB" id="A0A4R5VF69"/>
<dbReference type="GO" id="GO:0005886">
    <property type="term" value="C:plasma membrane"/>
    <property type="evidence" value="ECO:0007669"/>
    <property type="project" value="UniProtKB-SubCell"/>
</dbReference>
<dbReference type="EMBL" id="SMUV01000056">
    <property type="protein sequence ID" value="TDK50473.1"/>
    <property type="molecule type" value="Genomic_DNA"/>
</dbReference>
<gene>
    <name evidence="7" type="ORF">E1832_06555</name>
</gene>
<keyword evidence="5 6" id="KW-0472">Membrane</keyword>
<dbReference type="PANTHER" id="PTHR33931">
    <property type="entry name" value="HOLIN-LIKE PROTEIN CIDA-RELATED"/>
    <property type="match status" value="1"/>
</dbReference>
<protein>
    <submittedName>
        <fullName evidence="7">CidA/LrgA family protein</fullName>
    </submittedName>
</protein>
<feature type="transmembrane region" description="Helical" evidence="6">
    <location>
        <begin position="57"/>
        <end position="76"/>
    </location>
</feature>
<keyword evidence="4 6" id="KW-1133">Transmembrane helix</keyword>